<dbReference type="Pfam" id="PF01431">
    <property type="entry name" value="Peptidase_M13"/>
    <property type="match status" value="1"/>
</dbReference>
<keyword evidence="5 11" id="KW-0378">Hydrolase</keyword>
<evidence type="ECO:0000256" key="1">
    <source>
        <dbReference type="ARBA" id="ARBA00001947"/>
    </source>
</evidence>
<reference evidence="11 12" key="1">
    <citation type="submission" date="2024-03" db="EMBL/GenBank/DDBJ databases">
        <title>Sequence of Lycoming College Course Isolates.</title>
        <authorList>
            <person name="Plotts O."/>
            <person name="Newman J."/>
        </authorList>
    </citation>
    <scope>NUCLEOTIDE SEQUENCE [LARGE SCALE GENOMIC DNA]</scope>
    <source>
        <strain evidence="11 12">CJB-3</strain>
    </source>
</reference>
<evidence type="ECO:0000256" key="3">
    <source>
        <dbReference type="ARBA" id="ARBA00022670"/>
    </source>
</evidence>
<accession>A0ABU8NT92</accession>
<keyword evidence="6" id="KW-0862">Zinc</keyword>
<dbReference type="PANTHER" id="PTHR11733:SF167">
    <property type="entry name" value="FI17812P1-RELATED"/>
    <property type="match status" value="1"/>
</dbReference>
<evidence type="ECO:0000256" key="2">
    <source>
        <dbReference type="ARBA" id="ARBA00007357"/>
    </source>
</evidence>
<dbReference type="EC" id="3.4.24.-" evidence="11"/>
<evidence type="ECO:0000256" key="4">
    <source>
        <dbReference type="ARBA" id="ARBA00022723"/>
    </source>
</evidence>
<evidence type="ECO:0000313" key="11">
    <source>
        <dbReference type="EMBL" id="MEJ2905475.1"/>
    </source>
</evidence>
<dbReference type="PRINTS" id="PR00786">
    <property type="entry name" value="NEPRILYSIN"/>
</dbReference>
<dbReference type="CDD" id="cd08662">
    <property type="entry name" value="M13"/>
    <property type="match status" value="1"/>
</dbReference>
<feature type="domain" description="Peptidase M13 N-terminal" evidence="10">
    <location>
        <begin position="46"/>
        <end position="423"/>
    </location>
</feature>
<feature type="chain" id="PRO_5046276626" evidence="8">
    <location>
        <begin position="21"/>
        <end position="679"/>
    </location>
</feature>
<dbReference type="SUPFAM" id="SSF55486">
    <property type="entry name" value="Metalloproteases ('zincins'), catalytic domain"/>
    <property type="match status" value="1"/>
</dbReference>
<gene>
    <name evidence="11" type="ORF">WAE58_23725</name>
</gene>
<keyword evidence="12" id="KW-1185">Reference proteome</keyword>
<dbReference type="InterPro" id="IPR018497">
    <property type="entry name" value="Peptidase_M13_C"/>
</dbReference>
<comment type="caution">
    <text evidence="11">The sequence shown here is derived from an EMBL/GenBank/DDBJ whole genome shotgun (WGS) entry which is preliminary data.</text>
</comment>
<evidence type="ECO:0000256" key="6">
    <source>
        <dbReference type="ARBA" id="ARBA00022833"/>
    </source>
</evidence>
<dbReference type="PANTHER" id="PTHR11733">
    <property type="entry name" value="ZINC METALLOPROTEASE FAMILY M13 NEPRILYSIN-RELATED"/>
    <property type="match status" value="1"/>
</dbReference>
<feature type="signal peptide" evidence="8">
    <location>
        <begin position="1"/>
        <end position="20"/>
    </location>
</feature>
<dbReference type="EMBL" id="JBBEUB010000012">
    <property type="protein sequence ID" value="MEJ2905475.1"/>
    <property type="molecule type" value="Genomic_DNA"/>
</dbReference>
<dbReference type="PROSITE" id="PS51885">
    <property type="entry name" value="NEPRILYSIN"/>
    <property type="match status" value="1"/>
</dbReference>
<dbReference type="Gene3D" id="3.40.390.10">
    <property type="entry name" value="Collagenase (Catalytic Domain)"/>
    <property type="match status" value="1"/>
</dbReference>
<protein>
    <submittedName>
        <fullName evidence="11">M13 family metallopeptidase</fullName>
        <ecNumber evidence="11">3.4.24.-</ecNumber>
    </submittedName>
</protein>
<keyword evidence="4" id="KW-0479">Metal-binding</keyword>
<sequence length="679" mass="75765">MKIKKSFSIPLTACSLLLMASCNNSEPKQELHSGIILKNMDTTVAPGNNFTAYVNGTWMKNTKIPSDKASYGIGAMVNDKAQEDVKAIIENAAKGNPAEGSDEQKIGDFYESYINMKVRDSIGLAPLNVEFKKIDAIASGKDLASYFAYANKIGNMIPFNLSVAEDLKDPRKYMLYTWQGGLGLPDREYYLLKDAKSADIRTKYVAHIEKMLTLAGIPDAKAKSVQIMALETLIASKQMKKEETRNMAGLYNSFPIKNLSTLTPDFDWNTLLTEAGVKNHDTLIISQVAYTKDLNAILKNTPLDTWKNYLKWSAVTSAATALNTALDQENFNFYAKTLYGVKEQKPQWRRAVDVVNGNLGEVVGKLYVEKHFPPAAKERMLKLVGNLLKAYETSIKELDWMGAETKKQALEKISKFTPKIGYPDKWRDYGKLKIAKNDLFGNEKRSAEFEYNRTFNKLGKPVDRTEWGMTPQTVNAYYNPSMNEIVFPAAILQPPFFDMTADDAVNYGGIGAVIGHEIGHGFDDQGSTFDGTGAMRNWWTTKDQSEFKKRTSALKAQYSGFKVFPDLNVNGDFTLGENIGDLGGLSIALKAYNASLNGKPAPVMDGFTGEQRVFLGWAQVWLNKSTDEALRNQVGTDPHSPAKFRVNGVVRNIPEFYTAFNVKPTDSLYLAPEKRVKIW</sequence>
<dbReference type="PROSITE" id="PS51257">
    <property type="entry name" value="PROKAR_LIPOPROTEIN"/>
    <property type="match status" value="1"/>
</dbReference>
<dbReference type="InterPro" id="IPR042089">
    <property type="entry name" value="Peptidase_M13_dom_2"/>
</dbReference>
<evidence type="ECO:0000256" key="5">
    <source>
        <dbReference type="ARBA" id="ARBA00022801"/>
    </source>
</evidence>
<proteinExistence type="inferred from homology"/>
<keyword evidence="8" id="KW-0732">Signal</keyword>
<comment type="similarity">
    <text evidence="2">Belongs to the peptidase M13 family.</text>
</comment>
<dbReference type="Proteomes" id="UP001378956">
    <property type="component" value="Unassembled WGS sequence"/>
</dbReference>
<dbReference type="RefSeq" id="WP_288882582.1">
    <property type="nucleotide sequence ID" value="NZ_CBFGNQ010000013.1"/>
</dbReference>
<evidence type="ECO:0000256" key="8">
    <source>
        <dbReference type="SAM" id="SignalP"/>
    </source>
</evidence>
<comment type="cofactor">
    <cofactor evidence="1">
        <name>Zn(2+)</name>
        <dbReference type="ChEBI" id="CHEBI:29105"/>
    </cofactor>
</comment>
<dbReference type="InterPro" id="IPR024079">
    <property type="entry name" value="MetalloPept_cat_dom_sf"/>
</dbReference>
<evidence type="ECO:0000313" key="12">
    <source>
        <dbReference type="Proteomes" id="UP001378956"/>
    </source>
</evidence>
<evidence type="ECO:0000259" key="10">
    <source>
        <dbReference type="Pfam" id="PF05649"/>
    </source>
</evidence>
<dbReference type="GO" id="GO:0016787">
    <property type="term" value="F:hydrolase activity"/>
    <property type="evidence" value="ECO:0007669"/>
    <property type="project" value="UniProtKB-KW"/>
</dbReference>
<evidence type="ECO:0000256" key="7">
    <source>
        <dbReference type="ARBA" id="ARBA00023049"/>
    </source>
</evidence>
<dbReference type="Pfam" id="PF05649">
    <property type="entry name" value="Peptidase_M13_N"/>
    <property type="match status" value="1"/>
</dbReference>
<keyword evidence="7" id="KW-0482">Metalloprotease</keyword>
<dbReference type="Gene3D" id="1.10.1380.10">
    <property type="entry name" value="Neutral endopeptidase , domain2"/>
    <property type="match status" value="1"/>
</dbReference>
<feature type="domain" description="Peptidase M13 C-terminal" evidence="9">
    <location>
        <begin position="475"/>
        <end position="676"/>
    </location>
</feature>
<organism evidence="11 12">
    <name type="scientific">Pedobacter panaciterrae</name>
    <dbReference type="NCBI Taxonomy" id="363849"/>
    <lineage>
        <taxon>Bacteria</taxon>
        <taxon>Pseudomonadati</taxon>
        <taxon>Bacteroidota</taxon>
        <taxon>Sphingobacteriia</taxon>
        <taxon>Sphingobacteriales</taxon>
        <taxon>Sphingobacteriaceae</taxon>
        <taxon>Pedobacter</taxon>
    </lineage>
</organism>
<name>A0ABU8NT92_9SPHI</name>
<dbReference type="InterPro" id="IPR000718">
    <property type="entry name" value="Peptidase_M13"/>
</dbReference>
<dbReference type="InterPro" id="IPR008753">
    <property type="entry name" value="Peptidase_M13_N"/>
</dbReference>
<evidence type="ECO:0000259" key="9">
    <source>
        <dbReference type="Pfam" id="PF01431"/>
    </source>
</evidence>
<keyword evidence="3" id="KW-0645">Protease</keyword>